<dbReference type="KEGG" id="roy:G3A56_01640"/>
<evidence type="ECO:0000313" key="1">
    <source>
        <dbReference type="EMBL" id="QIB36858.1"/>
    </source>
</evidence>
<reference evidence="1 4" key="1">
    <citation type="submission" date="2020-02" db="EMBL/GenBank/DDBJ databases">
        <title>Plant-Promoting Endophytic Bacterium Rhizobium oryzihabitans sp. nov., Isolated from the Root of Rice.</title>
        <authorList>
            <person name="zhao J."/>
            <person name="Zhang G."/>
        </authorList>
    </citation>
    <scope>NUCLEOTIDE SEQUENCE [LARGE SCALE GENOMIC DNA]</scope>
    <source>
        <strain evidence="1 4">M15</strain>
    </source>
</reference>
<accession>A0A7L5BDA6</accession>
<dbReference type="KEGG" id="roy:G3A56_02135"/>
<dbReference type="RefSeq" id="WP_164056054.1">
    <property type="nucleotide sequence ID" value="NZ_CP048632.1"/>
</dbReference>
<dbReference type="KEGG" id="roy:G3A56_16075"/>
<evidence type="ECO:0000313" key="3">
    <source>
        <dbReference type="EMBL" id="QIB39331.1"/>
    </source>
</evidence>
<proteinExistence type="predicted"/>
<dbReference type="AlphaFoldDB" id="A0A7L5BDA6"/>
<sequence length="196" mass="21840">MNASFRPSTIEALKSLWVALPVRASNDGADGDPRERQMAILQLYCEVLSECSEAAIWNTVNNLRAGKIEDASKSFCPKAPELASYVRSEQTRLDALNRPKSIAAQPVTRPWTDWREVHLNRAFKENRAFIEHVTLDQAKARSSRKKYPAGSTWFWSLGPVDTMLGSMYGPAGSAETDGQIWGDNRQHVPASVVIHV</sequence>
<evidence type="ECO:0000313" key="4">
    <source>
        <dbReference type="Proteomes" id="UP000464865"/>
    </source>
</evidence>
<dbReference type="Proteomes" id="UP000464865">
    <property type="component" value="Chromosome M15-11"/>
</dbReference>
<dbReference type="EMBL" id="CP048632">
    <property type="protein sequence ID" value="QIB39331.1"/>
    <property type="molecule type" value="Genomic_DNA"/>
</dbReference>
<dbReference type="EMBL" id="CP048632">
    <property type="protein sequence ID" value="QIB36858.1"/>
    <property type="molecule type" value="Genomic_DNA"/>
</dbReference>
<keyword evidence="4" id="KW-1185">Reference proteome</keyword>
<protein>
    <submittedName>
        <fullName evidence="1">Uncharacterized protein</fullName>
    </submittedName>
</protein>
<evidence type="ECO:0000313" key="2">
    <source>
        <dbReference type="EMBL" id="QIB36940.1"/>
    </source>
</evidence>
<name>A0A7L5BDA6_9HYPH</name>
<organism evidence="1 4">
    <name type="scientific">Rhizobium oryzihabitans</name>
    <dbReference type="NCBI Taxonomy" id="2267833"/>
    <lineage>
        <taxon>Bacteria</taxon>
        <taxon>Pseudomonadati</taxon>
        <taxon>Pseudomonadota</taxon>
        <taxon>Alphaproteobacteria</taxon>
        <taxon>Hyphomicrobiales</taxon>
        <taxon>Rhizobiaceae</taxon>
        <taxon>Rhizobium/Agrobacterium group</taxon>
        <taxon>Rhizobium</taxon>
    </lineage>
</organism>
<gene>
    <name evidence="1" type="ORF">G3A56_01640</name>
    <name evidence="2" type="ORF">G3A56_02135</name>
    <name evidence="3" type="ORF">G3A56_16075</name>
</gene>
<dbReference type="EMBL" id="CP048632">
    <property type="protein sequence ID" value="QIB36940.1"/>
    <property type="molecule type" value="Genomic_DNA"/>
</dbReference>